<comment type="caution">
    <text evidence="2">The sequence shown here is derived from an EMBL/GenBank/DDBJ whole genome shotgun (WGS) entry which is preliminary data.</text>
</comment>
<feature type="region of interest" description="Disordered" evidence="1">
    <location>
        <begin position="1"/>
        <end position="138"/>
    </location>
</feature>
<accession>A0AAD4Y8A4</accession>
<dbReference type="AlphaFoldDB" id="A0AAD4Y8A4"/>
<keyword evidence="3" id="KW-1185">Reference proteome</keyword>
<feature type="compositionally biased region" description="Basic and acidic residues" evidence="1">
    <location>
        <begin position="62"/>
        <end position="72"/>
    </location>
</feature>
<proteinExistence type="predicted"/>
<evidence type="ECO:0000313" key="2">
    <source>
        <dbReference type="EMBL" id="KAI4537912.1"/>
    </source>
</evidence>
<gene>
    <name evidence="2" type="ORF">MG293_011315</name>
</gene>
<evidence type="ECO:0000256" key="1">
    <source>
        <dbReference type="SAM" id="MobiDB-lite"/>
    </source>
</evidence>
<dbReference type="EMBL" id="JAKZEL010000013">
    <property type="protein sequence ID" value="KAI4537912.1"/>
    <property type="molecule type" value="Genomic_DNA"/>
</dbReference>
<protein>
    <submittedName>
        <fullName evidence="2">Uncharacterized protein</fullName>
    </submittedName>
</protein>
<dbReference type="Proteomes" id="UP001214576">
    <property type="component" value="Unassembled WGS sequence"/>
</dbReference>
<organism evidence="2 3">
    <name type="scientific">Ovis ammon polii</name>
    <dbReference type="NCBI Taxonomy" id="230172"/>
    <lineage>
        <taxon>Eukaryota</taxon>
        <taxon>Metazoa</taxon>
        <taxon>Chordata</taxon>
        <taxon>Craniata</taxon>
        <taxon>Vertebrata</taxon>
        <taxon>Euteleostomi</taxon>
        <taxon>Mammalia</taxon>
        <taxon>Eutheria</taxon>
        <taxon>Laurasiatheria</taxon>
        <taxon>Artiodactyla</taxon>
        <taxon>Ruminantia</taxon>
        <taxon>Pecora</taxon>
        <taxon>Bovidae</taxon>
        <taxon>Caprinae</taxon>
        <taxon>Ovis</taxon>
    </lineage>
</organism>
<sequence length="138" mass="14441">MHTPPPTGTSFGPFGEGAAPESELLSGGSPLSAVLGAHAAEARGHGSPADRWLVMPNFSSGLRREGPREGSEGRTGGGHRGSLRGQRGALGLQATREGEFLRTELAQSSVRNRQNTRHSFDLPSSFARTGKSPAPDLQ</sequence>
<evidence type="ECO:0000313" key="3">
    <source>
        <dbReference type="Proteomes" id="UP001214576"/>
    </source>
</evidence>
<reference evidence="2" key="1">
    <citation type="submission" date="2022-03" db="EMBL/GenBank/DDBJ databases">
        <title>Genomic analyses of argali, domestic sheep and their hybrids provide insights into chromosomal evolution, heterosis and genetic basis of agronomic traits.</title>
        <authorList>
            <person name="Li M."/>
        </authorList>
    </citation>
    <scope>NUCLEOTIDE SEQUENCE</scope>
    <source>
        <strain evidence="2">CAU-MHL-2022a</strain>
        <tissue evidence="2">Skin</tissue>
    </source>
</reference>
<name>A0AAD4Y8A4_OVIAM</name>
<feature type="compositionally biased region" description="Low complexity" evidence="1">
    <location>
        <begin position="8"/>
        <end position="32"/>
    </location>
</feature>